<dbReference type="AlphaFoldDB" id="A0A2A4FUG9"/>
<dbReference type="FunFam" id="3.40.50.720:FF:000084">
    <property type="entry name" value="Short-chain dehydrogenase reductase"/>
    <property type="match status" value="1"/>
</dbReference>
<dbReference type="EMBL" id="NWUF01000016">
    <property type="protein sequence ID" value="PCE41346.1"/>
    <property type="molecule type" value="Genomic_DNA"/>
</dbReference>
<dbReference type="PANTHER" id="PTHR43669:SF3">
    <property type="entry name" value="ALCOHOL DEHYDROGENASE, PUTATIVE (AFU_ORTHOLOGUE AFUA_3G03445)-RELATED"/>
    <property type="match status" value="1"/>
</dbReference>
<reference evidence="4 5" key="1">
    <citation type="submission" date="2017-09" db="EMBL/GenBank/DDBJ databases">
        <title>The Catabolism of 3,6-Dichlorosalicylic acid is Initiated by the Cytochrome P450 Monooxygenase DsmABC in Rhizorhabdus dicambivorans Ndbn-20.</title>
        <authorList>
            <person name="Na L."/>
        </authorList>
    </citation>
    <scope>NUCLEOTIDE SEQUENCE [LARGE SCALE GENOMIC DNA]</scope>
    <source>
        <strain evidence="4 5">Ndbn-20m</strain>
    </source>
</reference>
<comment type="similarity">
    <text evidence="1 3">Belongs to the short-chain dehydrogenases/reductases (SDR) family.</text>
</comment>
<dbReference type="Pfam" id="PF00106">
    <property type="entry name" value="adh_short"/>
    <property type="match status" value="1"/>
</dbReference>
<evidence type="ECO:0000313" key="4">
    <source>
        <dbReference type="EMBL" id="PCE41346.1"/>
    </source>
</evidence>
<dbReference type="PROSITE" id="PS00061">
    <property type="entry name" value="ADH_SHORT"/>
    <property type="match status" value="1"/>
</dbReference>
<sequence>MTDILADPFDLTGRIALVTGASSGLGARFARILARHGAKVVLAARRLDRLDAVRNDIERDGGQASCVVLDVADEHSLTAAFDAAEAVFGVVDTIIANAGVSISQRSIAMTTEQFDQQIAINLRGPFLTAREGARRLVQAGSREKRHGRILFITSILATAPEVGLAAYGASKAGVAQMSRVMALELVRQGINVNVIAPGYIETEMNRDWFLTESGAAQVAAFPRRRLMREADLDGALLYFASDLSRAVTGAMLTVDDGQSI</sequence>
<dbReference type="RefSeq" id="WP_066964833.1">
    <property type="nucleotide sequence ID" value="NZ_CP023449.1"/>
</dbReference>
<evidence type="ECO:0000256" key="3">
    <source>
        <dbReference type="RuleBase" id="RU000363"/>
    </source>
</evidence>
<dbReference type="InterPro" id="IPR020904">
    <property type="entry name" value="Sc_DH/Rdtase_CS"/>
</dbReference>
<name>A0A2A4FUG9_9SPHN</name>
<dbReference type="CDD" id="cd05233">
    <property type="entry name" value="SDR_c"/>
    <property type="match status" value="1"/>
</dbReference>
<dbReference type="Gene3D" id="3.40.50.720">
    <property type="entry name" value="NAD(P)-binding Rossmann-like Domain"/>
    <property type="match status" value="1"/>
</dbReference>
<dbReference type="SUPFAM" id="SSF51735">
    <property type="entry name" value="NAD(P)-binding Rossmann-fold domains"/>
    <property type="match status" value="1"/>
</dbReference>
<keyword evidence="5" id="KW-1185">Reference proteome</keyword>
<dbReference type="PRINTS" id="PR00081">
    <property type="entry name" value="GDHRDH"/>
</dbReference>
<dbReference type="GO" id="GO:0016491">
    <property type="term" value="F:oxidoreductase activity"/>
    <property type="evidence" value="ECO:0007669"/>
    <property type="project" value="UniProtKB-KW"/>
</dbReference>
<organism evidence="4 5">
    <name type="scientific">Rhizorhabdus dicambivorans</name>
    <dbReference type="NCBI Taxonomy" id="1850238"/>
    <lineage>
        <taxon>Bacteria</taxon>
        <taxon>Pseudomonadati</taxon>
        <taxon>Pseudomonadota</taxon>
        <taxon>Alphaproteobacteria</taxon>
        <taxon>Sphingomonadales</taxon>
        <taxon>Sphingomonadaceae</taxon>
        <taxon>Rhizorhabdus</taxon>
    </lineage>
</organism>
<gene>
    <name evidence="4" type="ORF">COO09_15970</name>
</gene>
<evidence type="ECO:0000256" key="1">
    <source>
        <dbReference type="ARBA" id="ARBA00006484"/>
    </source>
</evidence>
<dbReference type="InterPro" id="IPR002347">
    <property type="entry name" value="SDR_fam"/>
</dbReference>
<protein>
    <submittedName>
        <fullName evidence="4">Short-chain dehydrogenase</fullName>
    </submittedName>
</protein>
<comment type="caution">
    <text evidence="4">The sequence shown here is derived from an EMBL/GenBank/DDBJ whole genome shotgun (WGS) entry which is preliminary data.</text>
</comment>
<dbReference type="Proteomes" id="UP000218934">
    <property type="component" value="Unassembled WGS sequence"/>
</dbReference>
<dbReference type="InterPro" id="IPR036291">
    <property type="entry name" value="NAD(P)-bd_dom_sf"/>
</dbReference>
<evidence type="ECO:0000256" key="2">
    <source>
        <dbReference type="ARBA" id="ARBA00023002"/>
    </source>
</evidence>
<dbReference type="OrthoDB" id="9796652at2"/>
<evidence type="ECO:0000313" key="5">
    <source>
        <dbReference type="Proteomes" id="UP000218934"/>
    </source>
</evidence>
<accession>A0A2A4FUG9</accession>
<proteinExistence type="inferred from homology"/>
<keyword evidence="2" id="KW-0560">Oxidoreductase</keyword>
<dbReference type="PANTHER" id="PTHR43669">
    <property type="entry name" value="5-KETO-D-GLUCONATE 5-REDUCTASE"/>
    <property type="match status" value="1"/>
</dbReference>
<dbReference type="KEGG" id="rdi:CMV14_10110"/>
<dbReference type="PRINTS" id="PR00080">
    <property type="entry name" value="SDRFAMILY"/>
</dbReference>